<name>A0ABW6WP78_9ACTN</name>
<organism evidence="1 2">
    <name type="scientific">Paractinoplanes globisporus</name>
    <dbReference type="NCBI Taxonomy" id="113565"/>
    <lineage>
        <taxon>Bacteria</taxon>
        <taxon>Bacillati</taxon>
        <taxon>Actinomycetota</taxon>
        <taxon>Actinomycetes</taxon>
        <taxon>Micromonosporales</taxon>
        <taxon>Micromonosporaceae</taxon>
        <taxon>Paractinoplanes</taxon>
    </lineage>
</organism>
<reference evidence="1 2" key="1">
    <citation type="submission" date="2024-10" db="EMBL/GenBank/DDBJ databases">
        <title>The Natural Products Discovery Center: Release of the First 8490 Sequenced Strains for Exploring Actinobacteria Biosynthetic Diversity.</title>
        <authorList>
            <person name="Kalkreuter E."/>
            <person name="Kautsar S.A."/>
            <person name="Yang D."/>
            <person name="Bader C.D."/>
            <person name="Teijaro C.N."/>
            <person name="Fluegel L."/>
            <person name="Davis C.M."/>
            <person name="Simpson J.R."/>
            <person name="Lauterbach L."/>
            <person name="Steele A.D."/>
            <person name="Gui C."/>
            <person name="Meng S."/>
            <person name="Li G."/>
            <person name="Viehrig K."/>
            <person name="Ye F."/>
            <person name="Su P."/>
            <person name="Kiefer A.F."/>
            <person name="Nichols A."/>
            <person name="Cepeda A.J."/>
            <person name="Yan W."/>
            <person name="Fan B."/>
            <person name="Jiang Y."/>
            <person name="Adhikari A."/>
            <person name="Zheng C.-J."/>
            <person name="Schuster L."/>
            <person name="Cowan T.M."/>
            <person name="Smanski M.J."/>
            <person name="Chevrette M.G."/>
            <person name="De Carvalho L.P.S."/>
            <person name="Shen B."/>
        </authorList>
    </citation>
    <scope>NUCLEOTIDE SEQUENCE [LARGE SCALE GENOMIC DNA]</scope>
    <source>
        <strain evidence="1 2">NPDC000087</strain>
    </source>
</reference>
<dbReference type="Proteomes" id="UP001602245">
    <property type="component" value="Unassembled WGS sequence"/>
</dbReference>
<gene>
    <name evidence="1" type="ORF">ACFY35_33375</name>
</gene>
<protein>
    <recommendedName>
        <fullName evidence="3">Carboxypeptidase regulatory-like domain-containing protein</fullName>
    </recommendedName>
</protein>
<evidence type="ECO:0000313" key="1">
    <source>
        <dbReference type="EMBL" id="MFF5294355.1"/>
    </source>
</evidence>
<evidence type="ECO:0000313" key="2">
    <source>
        <dbReference type="Proteomes" id="UP001602245"/>
    </source>
</evidence>
<comment type="caution">
    <text evidence="1">The sequence shown here is derived from an EMBL/GenBank/DDBJ whole genome shotgun (WGS) entry which is preliminary data.</text>
</comment>
<dbReference type="EMBL" id="JBIAZU010000006">
    <property type="protein sequence ID" value="MFF5294355.1"/>
    <property type="molecule type" value="Genomic_DNA"/>
</dbReference>
<evidence type="ECO:0008006" key="3">
    <source>
        <dbReference type="Google" id="ProtNLM"/>
    </source>
</evidence>
<sequence>MKRTLSLNGTPPTEADVVLLDGPRFVASAETGPDGVFDLPVLDLPGTLLVRIRRPAIVVASAPSSATEIDLSPTLCRVSGRVVGTAKAKPPLSVYADPTAIDGFSPLLEAYVLQRSATVRLSHFAELPVPGDRFELTVAAGTYRLTGNRLDYDQGRTTDDLPPSVTVDAITTGTGDRLPGDPWSGFTITVTADVELTLALREVATDEL</sequence>
<dbReference type="RefSeq" id="WP_020514837.1">
    <property type="nucleotide sequence ID" value="NZ_JBIAZU010000006.1"/>
</dbReference>
<keyword evidence="2" id="KW-1185">Reference proteome</keyword>
<accession>A0ABW6WP78</accession>
<proteinExistence type="predicted"/>